<name>A0ABT1VE77_9ACTN</name>
<feature type="domain" description="Enoyl reductase (ER)" evidence="3">
    <location>
        <begin position="1"/>
        <end position="114"/>
    </location>
</feature>
<evidence type="ECO:0000259" key="3">
    <source>
        <dbReference type="SMART" id="SM00829"/>
    </source>
</evidence>
<keyword evidence="5" id="KW-1185">Reference proteome</keyword>
<dbReference type="PANTHER" id="PTHR43775:SF51">
    <property type="entry name" value="INACTIVE PHENOLPHTHIOCEROL SYNTHESIS POLYKETIDE SYNTHASE TYPE I PKS1-RELATED"/>
    <property type="match status" value="1"/>
</dbReference>
<dbReference type="InterPro" id="IPR013149">
    <property type="entry name" value="ADH-like_C"/>
</dbReference>
<dbReference type="InterPro" id="IPR036291">
    <property type="entry name" value="NAD(P)-bd_dom_sf"/>
</dbReference>
<keyword evidence="1" id="KW-0808">Transferase</keyword>
<dbReference type="InterPro" id="IPR020843">
    <property type="entry name" value="ER"/>
</dbReference>
<reference evidence="4 5" key="1">
    <citation type="submission" date="2022-07" db="EMBL/GenBank/DDBJ databases">
        <authorList>
            <person name="Phongsopitanun W."/>
            <person name="Tanasupawat S."/>
        </authorList>
    </citation>
    <scope>NUCLEOTIDE SEQUENCE [LARGE SCALE GENOMIC DNA]</scope>
    <source>
        <strain evidence="4 5">RCU-064</strain>
    </source>
</reference>
<organism evidence="4 5">
    <name type="scientific">Streptomyces rugosispiralis</name>
    <dbReference type="NCBI Taxonomy" id="2967341"/>
    <lineage>
        <taxon>Bacteria</taxon>
        <taxon>Bacillati</taxon>
        <taxon>Actinomycetota</taxon>
        <taxon>Actinomycetes</taxon>
        <taxon>Kitasatosporales</taxon>
        <taxon>Streptomycetaceae</taxon>
        <taxon>Streptomyces</taxon>
    </lineage>
</organism>
<accession>A0ABT1VE77</accession>
<evidence type="ECO:0000313" key="4">
    <source>
        <dbReference type="EMBL" id="MCQ8195702.1"/>
    </source>
</evidence>
<dbReference type="CDD" id="cd05195">
    <property type="entry name" value="enoyl_red"/>
    <property type="match status" value="1"/>
</dbReference>
<dbReference type="Pfam" id="PF00107">
    <property type="entry name" value="ADH_zinc_N"/>
    <property type="match status" value="1"/>
</dbReference>
<evidence type="ECO:0000256" key="1">
    <source>
        <dbReference type="ARBA" id="ARBA00022679"/>
    </source>
</evidence>
<feature type="non-terminal residue" evidence="4">
    <location>
        <position position="114"/>
    </location>
</feature>
<evidence type="ECO:0000313" key="5">
    <source>
        <dbReference type="Proteomes" id="UP001204746"/>
    </source>
</evidence>
<dbReference type="Gene3D" id="3.90.180.10">
    <property type="entry name" value="Medium-chain alcohol dehydrogenases, catalytic domain"/>
    <property type="match status" value="1"/>
</dbReference>
<sequence length="114" mass="12121">IAAVQLARAWGVEVFATASEAKWDVLRGLGLDEAHIASSRTLEFEGRFRDSSAGRGVDVVLDSLAGEFVDASLRLLGEGGRFIEMGKTDVRSADEVAVAHPGVLYRAFDLAEAG</sequence>
<dbReference type="SUPFAM" id="SSF51735">
    <property type="entry name" value="NAD(P)-binding Rossmann-fold domains"/>
    <property type="match status" value="1"/>
</dbReference>
<dbReference type="InterPro" id="IPR050091">
    <property type="entry name" value="PKS_NRPS_Biosynth_Enz"/>
</dbReference>
<dbReference type="SMART" id="SM00829">
    <property type="entry name" value="PKS_ER"/>
    <property type="match status" value="1"/>
</dbReference>
<dbReference type="PANTHER" id="PTHR43775">
    <property type="entry name" value="FATTY ACID SYNTHASE"/>
    <property type="match status" value="1"/>
</dbReference>
<evidence type="ECO:0000256" key="2">
    <source>
        <dbReference type="ARBA" id="ARBA00023268"/>
    </source>
</evidence>
<gene>
    <name evidence="4" type="ORF">NP777_47370</name>
</gene>
<comment type="caution">
    <text evidence="4">The sequence shown here is derived from an EMBL/GenBank/DDBJ whole genome shotgun (WGS) entry which is preliminary data.</text>
</comment>
<keyword evidence="2" id="KW-0511">Multifunctional enzyme</keyword>
<dbReference type="Proteomes" id="UP001204746">
    <property type="component" value="Unassembled WGS sequence"/>
</dbReference>
<dbReference type="EMBL" id="JANIAA010000264">
    <property type="protein sequence ID" value="MCQ8195702.1"/>
    <property type="molecule type" value="Genomic_DNA"/>
</dbReference>
<dbReference type="RefSeq" id="WP_256656398.1">
    <property type="nucleotide sequence ID" value="NZ_JANIAA010000264.1"/>
</dbReference>
<feature type="non-terminal residue" evidence="4">
    <location>
        <position position="1"/>
    </location>
</feature>
<protein>
    <submittedName>
        <fullName evidence="4">Zinc-binding dehydrogenase</fullName>
    </submittedName>
</protein>
<proteinExistence type="predicted"/>